<comment type="caution">
    <text evidence="2">The sequence shown here is derived from an EMBL/GenBank/DDBJ whole genome shotgun (WGS) entry which is preliminary data.</text>
</comment>
<dbReference type="InterPro" id="IPR051783">
    <property type="entry name" value="NAD(P)-dependent_oxidoreduct"/>
</dbReference>
<protein>
    <submittedName>
        <fullName evidence="2">Nucleoside-diphosphate sugar epimerase</fullName>
    </submittedName>
</protein>
<dbReference type="Proteomes" id="UP000050836">
    <property type="component" value="Unassembled WGS sequence"/>
</dbReference>
<evidence type="ECO:0000259" key="1">
    <source>
        <dbReference type="Pfam" id="PF01370"/>
    </source>
</evidence>
<reference evidence="2 3" key="1">
    <citation type="submission" date="2015-10" db="EMBL/GenBank/DDBJ databases">
        <title>Genome sequencing and analysis of members of genus Stenotrophomonas.</title>
        <authorList>
            <person name="Patil P.P."/>
            <person name="Midha S."/>
            <person name="Patil P.B."/>
        </authorList>
    </citation>
    <scope>NUCLEOTIDE SEQUENCE [LARGE SCALE GENOMIC DNA]</scope>
    <source>
        <strain evidence="2 3">JCM 9942</strain>
    </source>
</reference>
<dbReference type="EMBL" id="LLXS01000020">
    <property type="protein sequence ID" value="KRG42197.1"/>
    <property type="molecule type" value="Genomic_DNA"/>
</dbReference>
<dbReference type="InterPro" id="IPR036291">
    <property type="entry name" value="NAD(P)-bd_dom_sf"/>
</dbReference>
<dbReference type="PANTHER" id="PTHR48079">
    <property type="entry name" value="PROTEIN YEEZ"/>
    <property type="match status" value="1"/>
</dbReference>
<keyword evidence="3" id="KW-1185">Reference proteome</keyword>
<evidence type="ECO:0000313" key="3">
    <source>
        <dbReference type="Proteomes" id="UP000050836"/>
    </source>
</evidence>
<evidence type="ECO:0000313" key="2">
    <source>
        <dbReference type="EMBL" id="KRG42197.1"/>
    </source>
</evidence>
<sequence>MENDTRVETGLRKALLFGASGQIGERVLANLLAAGWEVTAVSRHAQVALPGVRWQRGDLSGTWQGEEGFDAVFSCGPLDHFARWYAASDVHAPKVVAFGSTSVDVKQDSPEPAERDVAGRLRQAEQVLFKRAKERGVAATVLRPTLVYGAGRDKTLSVIAALAARTGFFVLPHCANGLRQPVHVQDLADAALQVVRHPAAAGRAYALGGGEVLGYGEMVQRVLASLPARPRLWSVPTPLFRLALRLAHASGRLQGMNAATLARMRDPLVFDIEPARRDFGYAPRPFIAEATMFTTPAAADQ</sequence>
<dbReference type="OrthoDB" id="5565437at2"/>
<organism evidence="2 3">
    <name type="scientific">Stenotrophomonas pictorum JCM 9942</name>
    <dbReference type="NCBI Taxonomy" id="1236960"/>
    <lineage>
        <taxon>Bacteria</taxon>
        <taxon>Pseudomonadati</taxon>
        <taxon>Pseudomonadota</taxon>
        <taxon>Gammaproteobacteria</taxon>
        <taxon>Lysobacterales</taxon>
        <taxon>Lysobacteraceae</taxon>
        <taxon>Stenotrophomonas</taxon>
    </lineage>
</organism>
<dbReference type="AlphaFoldDB" id="A0A0R0ABL9"/>
<dbReference type="InterPro" id="IPR001509">
    <property type="entry name" value="Epimerase_deHydtase"/>
</dbReference>
<feature type="domain" description="NAD-dependent epimerase/dehydratase" evidence="1">
    <location>
        <begin position="124"/>
        <end position="208"/>
    </location>
</feature>
<dbReference type="GO" id="GO:0005737">
    <property type="term" value="C:cytoplasm"/>
    <property type="evidence" value="ECO:0007669"/>
    <property type="project" value="TreeGrafter"/>
</dbReference>
<dbReference type="PANTHER" id="PTHR48079:SF6">
    <property type="entry name" value="NAD(P)-BINDING DOMAIN-CONTAINING PROTEIN-RELATED"/>
    <property type="match status" value="1"/>
</dbReference>
<accession>A0A0R0ABL9</accession>
<proteinExistence type="predicted"/>
<name>A0A0R0ABL9_9GAMM</name>
<dbReference type="SUPFAM" id="SSF51735">
    <property type="entry name" value="NAD(P)-binding Rossmann-fold domains"/>
    <property type="match status" value="1"/>
</dbReference>
<dbReference type="Gene3D" id="3.40.50.720">
    <property type="entry name" value="NAD(P)-binding Rossmann-like Domain"/>
    <property type="match status" value="1"/>
</dbReference>
<gene>
    <name evidence="2" type="ORF">ARC78_09625</name>
</gene>
<dbReference type="GO" id="GO:0004029">
    <property type="term" value="F:aldehyde dehydrogenase (NAD+) activity"/>
    <property type="evidence" value="ECO:0007669"/>
    <property type="project" value="TreeGrafter"/>
</dbReference>
<dbReference type="RefSeq" id="WP_054658248.1">
    <property type="nucleotide sequence ID" value="NZ_BAZI01000065.1"/>
</dbReference>
<dbReference type="Pfam" id="PF01370">
    <property type="entry name" value="Epimerase"/>
    <property type="match status" value="1"/>
</dbReference>